<dbReference type="InterPro" id="IPR022346">
    <property type="entry name" value="T2SS_GspH"/>
</dbReference>
<dbReference type="Pfam" id="PF12019">
    <property type="entry name" value="GspH"/>
    <property type="match status" value="1"/>
</dbReference>
<sequence>MTAREHGFSLVQLLIIVAIVAIIASQSVQSFSTMLKAIELKGAVQLVYFQIQAARHQAIAKQQDIQLDIVDGQYWCIGITDQATCNCQSSQSCTIDGVEKVTSYDEFRFVQLAASTFAHNNQSRFSPPRGLAQGYAGSVTLTNAEQDFKVIVSNTGRVRICALNQAISHYPKC</sequence>
<keyword evidence="8 11" id="KW-0472">Membrane</keyword>
<evidence type="ECO:0000256" key="1">
    <source>
        <dbReference type="ARBA" id="ARBA00004377"/>
    </source>
</evidence>
<evidence type="ECO:0000256" key="8">
    <source>
        <dbReference type="ARBA" id="ARBA00023136"/>
    </source>
</evidence>
<comment type="caution">
    <text evidence="13">The sequence shown here is derived from an EMBL/GenBank/DDBJ whole genome shotgun (WGS) entry which is preliminary data.</text>
</comment>
<keyword evidence="14" id="KW-1185">Reference proteome</keyword>
<dbReference type="Proteomes" id="UP000238949">
    <property type="component" value="Unassembled WGS sequence"/>
</dbReference>
<comment type="subcellular location">
    <subcellularLocation>
        <location evidence="1">Cell inner membrane</location>
        <topology evidence="1">Single-pass membrane protein</topology>
    </subcellularLocation>
</comment>
<dbReference type="EMBL" id="PVNP01000188">
    <property type="protein sequence ID" value="PRO72367.1"/>
    <property type="molecule type" value="Genomic_DNA"/>
</dbReference>
<evidence type="ECO:0000256" key="11">
    <source>
        <dbReference type="SAM" id="Phobius"/>
    </source>
</evidence>
<dbReference type="GO" id="GO:0015627">
    <property type="term" value="C:type II protein secretion system complex"/>
    <property type="evidence" value="ECO:0007669"/>
    <property type="project" value="InterPro"/>
</dbReference>
<keyword evidence="3" id="KW-1003">Cell membrane</keyword>
<evidence type="ECO:0000256" key="7">
    <source>
        <dbReference type="ARBA" id="ARBA00022989"/>
    </source>
</evidence>
<evidence type="ECO:0000256" key="3">
    <source>
        <dbReference type="ARBA" id="ARBA00022475"/>
    </source>
</evidence>
<organism evidence="13 14">
    <name type="scientific">Alteromonas alba</name>
    <dbReference type="NCBI Taxonomy" id="2079529"/>
    <lineage>
        <taxon>Bacteria</taxon>
        <taxon>Pseudomonadati</taxon>
        <taxon>Pseudomonadota</taxon>
        <taxon>Gammaproteobacteria</taxon>
        <taxon>Alteromonadales</taxon>
        <taxon>Alteromonadaceae</taxon>
        <taxon>Alteromonas/Salinimonas group</taxon>
        <taxon>Alteromonas</taxon>
    </lineage>
</organism>
<name>A0A2S9V7C1_9ALTE</name>
<feature type="transmembrane region" description="Helical" evidence="11">
    <location>
        <begin position="6"/>
        <end position="24"/>
    </location>
</feature>
<evidence type="ECO:0000256" key="9">
    <source>
        <dbReference type="ARBA" id="ARBA00025772"/>
    </source>
</evidence>
<accession>A0A2S9V7C1</accession>
<comment type="similarity">
    <text evidence="9">Belongs to the GSP H family.</text>
</comment>
<evidence type="ECO:0000313" key="13">
    <source>
        <dbReference type="EMBL" id="PRO72367.1"/>
    </source>
</evidence>
<gene>
    <name evidence="13" type="ORF">C6Y40_17065</name>
</gene>
<dbReference type="GO" id="GO:0005886">
    <property type="term" value="C:plasma membrane"/>
    <property type="evidence" value="ECO:0007669"/>
    <property type="project" value="UniProtKB-SubCell"/>
</dbReference>
<evidence type="ECO:0000259" key="12">
    <source>
        <dbReference type="Pfam" id="PF12019"/>
    </source>
</evidence>
<evidence type="ECO:0000256" key="5">
    <source>
        <dbReference type="ARBA" id="ARBA00022519"/>
    </source>
</evidence>
<evidence type="ECO:0000256" key="6">
    <source>
        <dbReference type="ARBA" id="ARBA00022692"/>
    </source>
</evidence>
<dbReference type="RefSeq" id="WP_105935606.1">
    <property type="nucleotide sequence ID" value="NZ_PVNP01000188.1"/>
</dbReference>
<dbReference type="GO" id="GO:0015628">
    <property type="term" value="P:protein secretion by the type II secretion system"/>
    <property type="evidence" value="ECO:0007669"/>
    <property type="project" value="InterPro"/>
</dbReference>
<protein>
    <recommendedName>
        <fullName evidence="2">Type II secretion system protein H</fullName>
    </recommendedName>
    <alternativeName>
        <fullName evidence="10">General secretion pathway protein H</fullName>
    </alternativeName>
</protein>
<dbReference type="Gene3D" id="3.55.40.10">
    <property type="entry name" value="minor pseudopilin epsh domain"/>
    <property type="match status" value="1"/>
</dbReference>
<proteinExistence type="inferred from homology"/>
<keyword evidence="6 11" id="KW-0812">Transmembrane</keyword>
<feature type="domain" description="General secretion pathway GspH" evidence="12">
    <location>
        <begin position="48"/>
        <end position="156"/>
    </location>
</feature>
<evidence type="ECO:0000256" key="10">
    <source>
        <dbReference type="ARBA" id="ARBA00030775"/>
    </source>
</evidence>
<evidence type="ECO:0000313" key="14">
    <source>
        <dbReference type="Proteomes" id="UP000238949"/>
    </source>
</evidence>
<evidence type="ECO:0000256" key="4">
    <source>
        <dbReference type="ARBA" id="ARBA00022481"/>
    </source>
</evidence>
<reference evidence="14" key="1">
    <citation type="journal article" date="2020" name="Int. J. Syst. Evol. Microbiol.">
        <title>Alteromonas alba sp. nov., a marine bacterium isolated from the seawater of the West Pacific Ocean.</title>
        <authorList>
            <person name="Sun C."/>
            <person name="Wu Y.-H."/>
            <person name="Xamxidin M."/>
            <person name="Cheng H."/>
            <person name="Xu X.-W."/>
        </authorList>
    </citation>
    <scope>NUCLEOTIDE SEQUENCE [LARGE SCALE GENOMIC DNA]</scope>
    <source>
        <strain evidence="14">190</strain>
    </source>
</reference>
<dbReference type="OrthoDB" id="6400290at2"/>
<keyword evidence="4" id="KW-0488">Methylation</keyword>
<dbReference type="InterPro" id="IPR045584">
    <property type="entry name" value="Pilin-like"/>
</dbReference>
<evidence type="ECO:0000256" key="2">
    <source>
        <dbReference type="ARBA" id="ARBA00021549"/>
    </source>
</evidence>
<keyword evidence="7 11" id="KW-1133">Transmembrane helix</keyword>
<keyword evidence="5" id="KW-0997">Cell inner membrane</keyword>
<dbReference type="AlphaFoldDB" id="A0A2S9V7C1"/>
<dbReference type="SUPFAM" id="SSF54523">
    <property type="entry name" value="Pili subunits"/>
    <property type="match status" value="1"/>
</dbReference>